<accession>A0A0F9TIQ2</accession>
<dbReference type="AlphaFoldDB" id="A0A0F9TIQ2"/>
<name>A0A0F9TIQ2_9ZZZZ</name>
<feature type="compositionally biased region" description="Polar residues" evidence="1">
    <location>
        <begin position="557"/>
        <end position="587"/>
    </location>
</feature>
<dbReference type="EMBL" id="LAZR01000252">
    <property type="protein sequence ID" value="KKN79144.1"/>
    <property type="molecule type" value="Genomic_DNA"/>
</dbReference>
<proteinExistence type="predicted"/>
<evidence type="ECO:0008006" key="3">
    <source>
        <dbReference type="Google" id="ProtNLM"/>
    </source>
</evidence>
<sequence length="593" mass="66228">MKRITPETLSEAAKMGMQRVQVHRKNRAMLIRAYVGQYFAEREGLSGKYPINLVYNAIRSIIPQYVMKNPVTEVSSDIVDYSDYAFLLGKALDQNNKRTKKMHTLRVGLVDAMFGLAIFKTSLCASGSTVKNGDRRVDNGAIFTDNVSLDDFVPDPDCRSFDKATFLGDRVRVARQDLLDNESFDHDAIVSLPRSSPPQSHMSAEKLSKLGVNRNVVEDMQDFVDIIYLYVPAADAIVVIPDPYIQVLPDFLAVHDYYGPKDGPYTFMAMSQPVPDNPFPVAPAAMWYDLNEMANQMMRKLMEQGARQKSIGVYDPTMADEVEDIRQAEDGTLVQGDPKSISVLTFGGQNRDSEQFVQSLSTWFNYMAGNPDQLAGLSQNAKTATQSQILASNASVGLEDGKYVLYETASELSRKESWYMIHDPLINIPIPHRRQDGSTIQLHLTPDQRQGNPESYIYKIKSRSMEVRDPNLMSKLMMEFVKSALPAIAQTAQVLFQMGIQFNAQRAISDSARQMGIMDEVHDWFNDPEFQQRMNLMQMMGPQGPVKAGVNSMGAIQQNGGPANVSQKGVTSPMQDQKANEQETANLGQMGGY</sequence>
<organism evidence="2">
    <name type="scientific">marine sediment metagenome</name>
    <dbReference type="NCBI Taxonomy" id="412755"/>
    <lineage>
        <taxon>unclassified sequences</taxon>
        <taxon>metagenomes</taxon>
        <taxon>ecological metagenomes</taxon>
    </lineage>
</organism>
<reference evidence="2" key="1">
    <citation type="journal article" date="2015" name="Nature">
        <title>Complex archaea that bridge the gap between prokaryotes and eukaryotes.</title>
        <authorList>
            <person name="Spang A."/>
            <person name="Saw J.H."/>
            <person name="Jorgensen S.L."/>
            <person name="Zaremba-Niedzwiedzka K."/>
            <person name="Martijn J."/>
            <person name="Lind A.E."/>
            <person name="van Eijk R."/>
            <person name="Schleper C."/>
            <person name="Guy L."/>
            <person name="Ettema T.J."/>
        </authorList>
    </citation>
    <scope>NUCLEOTIDE SEQUENCE</scope>
</reference>
<protein>
    <recommendedName>
        <fullName evidence="3">Bacteriophage head to tail connecting protein</fullName>
    </recommendedName>
</protein>
<feature type="region of interest" description="Disordered" evidence="1">
    <location>
        <begin position="557"/>
        <end position="593"/>
    </location>
</feature>
<comment type="caution">
    <text evidence="2">The sequence shown here is derived from an EMBL/GenBank/DDBJ whole genome shotgun (WGS) entry which is preliminary data.</text>
</comment>
<gene>
    <name evidence="2" type="ORF">LCGC14_0343320</name>
</gene>
<evidence type="ECO:0000256" key="1">
    <source>
        <dbReference type="SAM" id="MobiDB-lite"/>
    </source>
</evidence>
<evidence type="ECO:0000313" key="2">
    <source>
        <dbReference type="EMBL" id="KKN79144.1"/>
    </source>
</evidence>